<evidence type="ECO:0000256" key="1">
    <source>
        <dbReference type="SAM" id="SignalP"/>
    </source>
</evidence>
<organism evidence="2 3">
    <name type="scientific">Archangium gephyra</name>
    <dbReference type="NCBI Taxonomy" id="48"/>
    <lineage>
        <taxon>Bacteria</taxon>
        <taxon>Pseudomonadati</taxon>
        <taxon>Myxococcota</taxon>
        <taxon>Myxococcia</taxon>
        <taxon>Myxococcales</taxon>
        <taxon>Cystobacterineae</taxon>
        <taxon>Archangiaceae</taxon>
        <taxon>Archangium</taxon>
    </lineage>
</organism>
<evidence type="ECO:0000313" key="3">
    <source>
        <dbReference type="Proteomes" id="UP000256345"/>
    </source>
</evidence>
<reference evidence="2 3" key="1">
    <citation type="submission" date="2018-08" db="EMBL/GenBank/DDBJ databases">
        <title>Genomic Encyclopedia of Archaeal and Bacterial Type Strains, Phase II (KMG-II): from individual species to whole genera.</title>
        <authorList>
            <person name="Goeker M."/>
        </authorList>
    </citation>
    <scope>NUCLEOTIDE SEQUENCE [LARGE SCALE GENOMIC DNA]</scope>
    <source>
        <strain evidence="2 3">DSM 2261</strain>
    </source>
</reference>
<dbReference type="SUPFAM" id="SSF54001">
    <property type="entry name" value="Cysteine proteinases"/>
    <property type="match status" value="1"/>
</dbReference>
<dbReference type="PROSITE" id="PS51257">
    <property type="entry name" value="PROKAR_LIPOPROTEIN"/>
    <property type="match status" value="1"/>
</dbReference>
<comment type="caution">
    <text evidence="2">The sequence shown here is derived from an EMBL/GenBank/DDBJ whole genome shotgun (WGS) entry which is preliminary data.</text>
</comment>
<dbReference type="RefSeq" id="WP_047860028.1">
    <property type="nucleotide sequence ID" value="NZ_CP011509.1"/>
</dbReference>
<name>A0ABX9K222_9BACT</name>
<evidence type="ECO:0000313" key="2">
    <source>
        <dbReference type="EMBL" id="REG31858.1"/>
    </source>
</evidence>
<feature type="chain" id="PRO_5045344966" description="Peptidase C51 domain-containing protein" evidence="1">
    <location>
        <begin position="21"/>
        <end position="344"/>
    </location>
</feature>
<keyword evidence="3" id="KW-1185">Reference proteome</keyword>
<evidence type="ECO:0008006" key="4">
    <source>
        <dbReference type="Google" id="ProtNLM"/>
    </source>
</evidence>
<dbReference type="Gene3D" id="3.90.1720.10">
    <property type="entry name" value="endopeptidase domain like (from Nostoc punctiforme)"/>
    <property type="match status" value="1"/>
</dbReference>
<proteinExistence type="predicted"/>
<keyword evidence="1" id="KW-0732">Signal</keyword>
<dbReference type="EMBL" id="QUMU01000005">
    <property type="protein sequence ID" value="REG31858.1"/>
    <property type="molecule type" value="Genomic_DNA"/>
</dbReference>
<gene>
    <name evidence="2" type="ORF">ATI61_105185</name>
</gene>
<sequence>MSRRNRFFIALGACAVSALLAGCATEPRELPNAPLETGSNAAALSSPDLVVYGCPPGAVGVVGATFKGIPAYCQPSGGGYYQCDELGNRFMRDVYQHPNLDNVVTDLADAMCPNAAAMPQYSVWGPGYRDTTGKAPLPGDLIVFSGELNGLAIAHVAVVTGMDADNVHYMQQNMNDPTGSAGWDAKKSWFSKSKVLCWIHPEPVASPPPSSQPDCGCFDGEGDYCGLAIVDHEAWFGCGANVTAPLSYDNVYSCRDGVFSLKSTCSNCVTQRYTSAVGGYCADNNPCGHVFRYTNGTYCGASTDNGFSGGEANTLYSCTDGIVTATAACAEGCTPQKGGSDKCD</sequence>
<dbReference type="InterPro" id="IPR038765">
    <property type="entry name" value="Papain-like_cys_pep_sf"/>
</dbReference>
<protein>
    <recommendedName>
        <fullName evidence="4">Peptidase C51 domain-containing protein</fullName>
    </recommendedName>
</protein>
<feature type="signal peptide" evidence="1">
    <location>
        <begin position="1"/>
        <end position="20"/>
    </location>
</feature>
<accession>A0ABX9K222</accession>
<dbReference type="Proteomes" id="UP000256345">
    <property type="component" value="Unassembled WGS sequence"/>
</dbReference>